<dbReference type="AlphaFoldDB" id="A0A1F6VAN8"/>
<evidence type="ECO:0008006" key="3">
    <source>
        <dbReference type="Google" id="ProtNLM"/>
    </source>
</evidence>
<dbReference type="EMBL" id="MFSP01000080">
    <property type="protein sequence ID" value="OGI66702.1"/>
    <property type="molecule type" value="Genomic_DNA"/>
</dbReference>
<proteinExistence type="predicted"/>
<accession>A0A1F6VAN8</accession>
<dbReference type="GO" id="GO:0004113">
    <property type="term" value="F:2',3'-cyclic-nucleotide 3'-phosphodiesterase activity"/>
    <property type="evidence" value="ECO:0007669"/>
    <property type="project" value="TreeGrafter"/>
</dbReference>
<dbReference type="PANTHER" id="PTHR28141">
    <property type="entry name" value="2',3'-CYCLIC-NUCLEOTIDE 3'-PHOSPHODIESTERASE"/>
    <property type="match status" value="1"/>
</dbReference>
<dbReference type="GO" id="GO:0009187">
    <property type="term" value="P:cyclic nucleotide metabolic process"/>
    <property type="evidence" value="ECO:0007669"/>
    <property type="project" value="TreeGrafter"/>
</dbReference>
<gene>
    <name evidence="1" type="ORF">A2W18_09785</name>
</gene>
<evidence type="ECO:0000313" key="1">
    <source>
        <dbReference type="EMBL" id="OGI66702.1"/>
    </source>
</evidence>
<reference evidence="1 2" key="1">
    <citation type="journal article" date="2016" name="Nat. Commun.">
        <title>Thousands of microbial genomes shed light on interconnected biogeochemical processes in an aquifer system.</title>
        <authorList>
            <person name="Anantharaman K."/>
            <person name="Brown C.T."/>
            <person name="Hug L.A."/>
            <person name="Sharon I."/>
            <person name="Castelle C.J."/>
            <person name="Probst A.J."/>
            <person name="Thomas B.C."/>
            <person name="Singh A."/>
            <person name="Wilkins M.J."/>
            <person name="Karaoz U."/>
            <person name="Brodie E.L."/>
            <person name="Williams K.H."/>
            <person name="Hubbard S.S."/>
            <person name="Banfield J.F."/>
        </authorList>
    </citation>
    <scope>NUCLEOTIDE SEQUENCE [LARGE SCALE GENOMIC DNA]</scope>
</reference>
<sequence length="178" mass="19698">MSEPLYLWLLPPASVQATFAGFIERLAQRFGTAGFIPHITLAGSLDLPADETVRRTAELAARLDPVAIRLTGIGATDEYFRCLFMRAEHSAALLATHKTACAQLARPPEKEFMPHLSLIYGKLSQDQKNRIIDEIGDRLDIAFIADRIGLCRASGSPAQWQLSHTYSLTGRLDHERPA</sequence>
<dbReference type="SUPFAM" id="SSF55144">
    <property type="entry name" value="LigT-like"/>
    <property type="match status" value="1"/>
</dbReference>
<dbReference type="Proteomes" id="UP000179076">
    <property type="component" value="Unassembled WGS sequence"/>
</dbReference>
<dbReference type="Pfam" id="PF13563">
    <property type="entry name" value="2_5_RNA_ligase2"/>
    <property type="match status" value="1"/>
</dbReference>
<organism evidence="1 2">
    <name type="scientific">Candidatus Muproteobacteria bacterium RBG_16_60_9</name>
    <dbReference type="NCBI Taxonomy" id="1817755"/>
    <lineage>
        <taxon>Bacteria</taxon>
        <taxon>Pseudomonadati</taxon>
        <taxon>Pseudomonadota</taxon>
        <taxon>Candidatus Muproteobacteria</taxon>
    </lineage>
</organism>
<comment type="caution">
    <text evidence="1">The sequence shown here is derived from an EMBL/GenBank/DDBJ whole genome shotgun (WGS) entry which is preliminary data.</text>
</comment>
<dbReference type="Gene3D" id="3.90.1140.10">
    <property type="entry name" value="Cyclic phosphodiesterase"/>
    <property type="match status" value="1"/>
</dbReference>
<dbReference type="InterPro" id="IPR009097">
    <property type="entry name" value="Cyclic_Pdiesterase"/>
</dbReference>
<evidence type="ECO:0000313" key="2">
    <source>
        <dbReference type="Proteomes" id="UP000179076"/>
    </source>
</evidence>
<dbReference type="PANTHER" id="PTHR28141:SF1">
    <property type="entry name" value="2',3'-CYCLIC-NUCLEOTIDE 3'-PHOSPHODIESTERASE"/>
    <property type="match status" value="1"/>
</dbReference>
<protein>
    <recommendedName>
        <fullName evidence="3">Cyclic phosphodiesterase-like protein</fullName>
    </recommendedName>
</protein>
<name>A0A1F6VAN8_9PROT</name>
<dbReference type="InterPro" id="IPR012386">
    <property type="entry name" value="Cyclic-nucl_3Pdiesterase"/>
</dbReference>